<organism evidence="2">
    <name type="scientific">Picea glauca</name>
    <name type="common">White spruce</name>
    <name type="synonym">Pinus glauca</name>
    <dbReference type="NCBI Taxonomy" id="3330"/>
    <lineage>
        <taxon>Eukaryota</taxon>
        <taxon>Viridiplantae</taxon>
        <taxon>Streptophyta</taxon>
        <taxon>Embryophyta</taxon>
        <taxon>Tracheophyta</taxon>
        <taxon>Spermatophyta</taxon>
        <taxon>Pinopsida</taxon>
        <taxon>Pinidae</taxon>
        <taxon>Conifers I</taxon>
        <taxon>Pinales</taxon>
        <taxon>Pinaceae</taxon>
        <taxon>Picea</taxon>
    </lineage>
</organism>
<name>A0A124GN61_PICGL</name>
<proteinExistence type="predicted"/>
<feature type="compositionally biased region" description="Basic and acidic residues" evidence="1">
    <location>
        <begin position="8"/>
        <end position="19"/>
    </location>
</feature>
<accession>A0A124GN61</accession>
<feature type="region of interest" description="Disordered" evidence="1">
    <location>
        <begin position="1"/>
        <end position="26"/>
    </location>
</feature>
<sequence>MADLPLPGEHHNDVAHMDTETPTSPMDYNAAMETIEKLMSNSTYLATMLNKIHEIMISCSTSPPTHKRGYATQCCDVEKGQGRGHR</sequence>
<comment type="caution">
    <text evidence="2">The sequence shown here is derived from an EMBL/GenBank/DDBJ whole genome shotgun (WGS) entry which is preliminary data.</text>
</comment>
<gene>
    <name evidence="2" type="ORF">ABT39_MTgene4791</name>
</gene>
<reference evidence="2" key="1">
    <citation type="journal article" date="2015" name="Genome Biol. Evol.">
        <title>Organellar Genomes of White Spruce (Picea glauca): Assembly and Annotation.</title>
        <authorList>
            <person name="Jackman S.D."/>
            <person name="Warren R.L."/>
            <person name="Gibb E.A."/>
            <person name="Vandervalk B.P."/>
            <person name="Mohamadi H."/>
            <person name="Chu J."/>
            <person name="Raymond A."/>
            <person name="Pleasance S."/>
            <person name="Coope R."/>
            <person name="Wildung M.R."/>
            <person name="Ritland C.E."/>
            <person name="Bousquet J."/>
            <person name="Jones S.J."/>
            <person name="Bohlmann J."/>
            <person name="Birol I."/>
        </authorList>
    </citation>
    <scope>NUCLEOTIDE SEQUENCE [LARGE SCALE GENOMIC DNA]</scope>
    <source>
        <tissue evidence="2">Flushing bud</tissue>
    </source>
</reference>
<evidence type="ECO:0000256" key="1">
    <source>
        <dbReference type="SAM" id="MobiDB-lite"/>
    </source>
</evidence>
<geneLocation type="mitochondrion" evidence="2"/>
<dbReference type="EMBL" id="LKAM01000006">
    <property type="protein sequence ID" value="KUM47797.1"/>
    <property type="molecule type" value="Genomic_DNA"/>
</dbReference>
<protein>
    <submittedName>
        <fullName evidence="2">Uncharacterized protein</fullName>
    </submittedName>
</protein>
<keyword evidence="2" id="KW-0496">Mitochondrion</keyword>
<dbReference type="AlphaFoldDB" id="A0A124GN61"/>
<evidence type="ECO:0000313" key="2">
    <source>
        <dbReference type="EMBL" id="KUM47797.1"/>
    </source>
</evidence>